<comment type="caution">
    <text evidence="2">The sequence shown here is derived from an EMBL/GenBank/DDBJ whole genome shotgun (WGS) entry which is preliminary data.</text>
</comment>
<dbReference type="GeneID" id="75076839"/>
<feature type="chain" id="PRO_5007835437" description="Lipoprotein" evidence="1">
    <location>
        <begin position="20"/>
        <end position="162"/>
    </location>
</feature>
<organism evidence="2 3">
    <name type="scientific">Fusobacterium necrophorum subsp. funduliforme</name>
    <dbReference type="NCBI Taxonomy" id="143387"/>
    <lineage>
        <taxon>Bacteria</taxon>
        <taxon>Fusobacteriati</taxon>
        <taxon>Fusobacteriota</taxon>
        <taxon>Fusobacteriia</taxon>
        <taxon>Fusobacteriales</taxon>
        <taxon>Fusobacteriaceae</taxon>
        <taxon>Fusobacterium</taxon>
    </lineage>
</organism>
<evidence type="ECO:0008006" key="4">
    <source>
        <dbReference type="Google" id="ProtNLM"/>
    </source>
</evidence>
<sequence>MSKKFLMCGILVFSIFVLSACGEDNKEDNKKEETQVIEEVKKEEAKFEEFAYYKKNNDRHFQIYTQTKNKELLIEEAKRRAWTEGKITVVSFWSSKDDNEVPYLSLAQDEETGIYMENISNLNPEKLVGVYFKDVFGKESWFNGDLFLKDSVVAEEIEEIKQ</sequence>
<proteinExistence type="predicted"/>
<dbReference type="Proteomes" id="UP000075816">
    <property type="component" value="Unassembled WGS sequence"/>
</dbReference>
<dbReference type="EMBL" id="LVEA01000107">
    <property type="protein sequence ID" value="KYL00483.1"/>
    <property type="molecule type" value="Genomic_DNA"/>
</dbReference>
<evidence type="ECO:0000313" key="3">
    <source>
        <dbReference type="Proteomes" id="UP000075816"/>
    </source>
</evidence>
<name>A0A162IGR0_9FUSO</name>
<keyword evidence="1" id="KW-0732">Signal</keyword>
<evidence type="ECO:0000256" key="1">
    <source>
        <dbReference type="SAM" id="SignalP"/>
    </source>
</evidence>
<feature type="signal peptide" evidence="1">
    <location>
        <begin position="1"/>
        <end position="19"/>
    </location>
</feature>
<evidence type="ECO:0000313" key="2">
    <source>
        <dbReference type="EMBL" id="KYL00483.1"/>
    </source>
</evidence>
<dbReference type="PROSITE" id="PS51257">
    <property type="entry name" value="PROKAR_LIPOPROTEIN"/>
    <property type="match status" value="1"/>
</dbReference>
<gene>
    <name evidence="2" type="ORF">A2J07_08280</name>
</gene>
<accession>A0A162IGR0</accession>
<reference evidence="2 3" key="1">
    <citation type="submission" date="2016-03" db="EMBL/GenBank/DDBJ databases">
        <title>Comparative genomics of human isolates of Fusobacterium necrophorum.</title>
        <authorList>
            <person name="Jensen A."/>
            <person name="Bank S."/>
            <person name="Andersen P.S."/>
            <person name="Kristensen L.H."/>
            <person name="Prag J."/>
        </authorList>
    </citation>
    <scope>NUCLEOTIDE SEQUENCE [LARGE SCALE GENOMIC DNA]</scope>
    <source>
        <strain evidence="2 3">LS_1264</strain>
    </source>
</reference>
<protein>
    <recommendedName>
        <fullName evidence="4">Lipoprotein</fullName>
    </recommendedName>
</protein>
<dbReference type="RefSeq" id="WP_062623826.1">
    <property type="nucleotide sequence ID" value="NZ_CAXOUE010000018.1"/>
</dbReference>
<dbReference type="AlphaFoldDB" id="A0A162IGR0"/>